<dbReference type="Proteomes" id="UP000245876">
    <property type="component" value="Unassembled WGS sequence"/>
</dbReference>
<dbReference type="OrthoDB" id="5242900at2"/>
<dbReference type="RefSeq" id="WP_109057176.1">
    <property type="nucleotide sequence ID" value="NZ_QFFM01000013.1"/>
</dbReference>
<keyword evidence="5" id="KW-1185">Reference proteome</keyword>
<name>A0A2U2N7Y3_9BIFI</name>
<dbReference type="AlphaFoldDB" id="A0A2U2N7Y3"/>
<evidence type="ECO:0000313" key="4">
    <source>
        <dbReference type="EMBL" id="PWG65296.1"/>
    </source>
</evidence>
<dbReference type="PANTHER" id="PTHR47505">
    <property type="entry name" value="DNA UTILIZATION PROTEIN YHGH"/>
    <property type="match status" value="1"/>
</dbReference>
<feature type="domain" description="Phosphoribosyltransferase" evidence="3">
    <location>
        <begin position="151"/>
        <end position="262"/>
    </location>
</feature>
<proteinExistence type="inferred from homology"/>
<evidence type="ECO:0000259" key="3">
    <source>
        <dbReference type="Pfam" id="PF00156"/>
    </source>
</evidence>
<evidence type="ECO:0000256" key="2">
    <source>
        <dbReference type="SAM" id="MobiDB-lite"/>
    </source>
</evidence>
<evidence type="ECO:0000313" key="5">
    <source>
        <dbReference type="Proteomes" id="UP000245876"/>
    </source>
</evidence>
<gene>
    <name evidence="4" type="ORF">DF196_07155</name>
</gene>
<dbReference type="Pfam" id="PF00156">
    <property type="entry name" value="Pribosyltran"/>
    <property type="match status" value="1"/>
</dbReference>
<comment type="caution">
    <text evidence="4">The sequence shown here is derived from an EMBL/GenBank/DDBJ whole genome shotgun (WGS) entry which is preliminary data.</text>
</comment>
<dbReference type="InterPro" id="IPR000836">
    <property type="entry name" value="PRTase_dom"/>
</dbReference>
<protein>
    <submittedName>
        <fullName evidence="4">ComF family protein</fullName>
    </submittedName>
</protein>
<dbReference type="CDD" id="cd06223">
    <property type="entry name" value="PRTases_typeI"/>
    <property type="match status" value="1"/>
</dbReference>
<sequence>MVTRAGRGHHRRTQGSGGLLPHVWPAIRDVLLPRGCAGCDRPDEVLCPDCRALFGGCHERELQGCISGSAYAAAIYQGFARHAILDWKDHDDVELDGPFAEIVTDVLRRSNLPESLAATLKEDTARGPVLVVPAPSSRQSTRRRGRRHLMPLAMALADALCDMGIDAIPARVLASTAGGGRSVQQVSSAQRAQRIGGHIEAVSLPDMPLKGAVTVLVDDIITTGSTLRQCVAALRGAGAIPVGALALAHAVVRYGSEEEDDSYTPVPGTSRGSRMGSTSSTTPQMSGRTPSGVM</sequence>
<dbReference type="Gene3D" id="3.40.50.2020">
    <property type="match status" value="1"/>
</dbReference>
<dbReference type="PANTHER" id="PTHR47505:SF1">
    <property type="entry name" value="DNA UTILIZATION PROTEIN YHGH"/>
    <property type="match status" value="1"/>
</dbReference>
<evidence type="ECO:0000256" key="1">
    <source>
        <dbReference type="ARBA" id="ARBA00008007"/>
    </source>
</evidence>
<accession>A0A2U2N7Y3</accession>
<dbReference type="InterPro" id="IPR029057">
    <property type="entry name" value="PRTase-like"/>
</dbReference>
<comment type="similarity">
    <text evidence="1">Belongs to the ComF/GntX family.</text>
</comment>
<reference evidence="4 5" key="1">
    <citation type="journal article" date="2018" name="Int. J. Syst. Evol. Microbiol.">
        <title>Bifidobacterium callitrichidarum sp. nov. from the faeces of the emperor tamarin (Saguinus imperator).</title>
        <authorList>
            <person name="Modesto M."/>
            <person name="Michelini S."/>
            <person name="Sansosti M.C."/>
            <person name="De Filippo C."/>
            <person name="Cavalieri D."/>
            <person name="Qvirist L."/>
            <person name="Andlid T."/>
            <person name="Spiezio C."/>
            <person name="Sandri C."/>
            <person name="Pascarelli S."/>
            <person name="Sgorbati B."/>
            <person name="Mattarelli P."/>
        </authorList>
    </citation>
    <scope>NUCLEOTIDE SEQUENCE [LARGE SCALE GENOMIC DNA]</scope>
    <source>
        <strain evidence="4 5">TRI 5</strain>
    </source>
</reference>
<dbReference type="SUPFAM" id="SSF53271">
    <property type="entry name" value="PRTase-like"/>
    <property type="match status" value="1"/>
</dbReference>
<feature type="region of interest" description="Disordered" evidence="2">
    <location>
        <begin position="257"/>
        <end position="294"/>
    </location>
</feature>
<dbReference type="EMBL" id="QFFM01000013">
    <property type="protein sequence ID" value="PWG65296.1"/>
    <property type="molecule type" value="Genomic_DNA"/>
</dbReference>
<organism evidence="4 5">
    <name type="scientific">Bifidobacterium callitrichidarum</name>
    <dbReference type="NCBI Taxonomy" id="2052941"/>
    <lineage>
        <taxon>Bacteria</taxon>
        <taxon>Bacillati</taxon>
        <taxon>Actinomycetota</taxon>
        <taxon>Actinomycetes</taxon>
        <taxon>Bifidobacteriales</taxon>
        <taxon>Bifidobacteriaceae</taxon>
        <taxon>Bifidobacterium</taxon>
    </lineage>
</organism>
<dbReference type="InterPro" id="IPR051910">
    <property type="entry name" value="ComF/GntX_DNA_util-trans"/>
</dbReference>
<feature type="compositionally biased region" description="Low complexity" evidence="2">
    <location>
        <begin position="268"/>
        <end position="282"/>
    </location>
</feature>
<feature type="compositionally biased region" description="Polar residues" evidence="2">
    <location>
        <begin position="283"/>
        <end position="294"/>
    </location>
</feature>